<keyword evidence="2" id="KW-1185">Reference proteome</keyword>
<reference evidence="1" key="1">
    <citation type="submission" date="2019-10" db="EMBL/GenBank/DDBJ databases">
        <authorList>
            <consortium name="DOE Joint Genome Institute"/>
            <person name="Kuo A."/>
            <person name="Miyauchi S."/>
            <person name="Kiss E."/>
            <person name="Drula E."/>
            <person name="Kohler A."/>
            <person name="Sanchez-Garcia M."/>
            <person name="Andreopoulos B."/>
            <person name="Barry K.W."/>
            <person name="Bonito G."/>
            <person name="Buee M."/>
            <person name="Carver A."/>
            <person name="Chen C."/>
            <person name="Cichocki N."/>
            <person name="Clum A."/>
            <person name="Culley D."/>
            <person name="Crous P.W."/>
            <person name="Fauchery L."/>
            <person name="Girlanda M."/>
            <person name="Hayes R."/>
            <person name="Keri Z."/>
            <person name="Labutti K."/>
            <person name="Lipzen A."/>
            <person name="Lombard V."/>
            <person name="Magnuson J."/>
            <person name="Maillard F."/>
            <person name="Morin E."/>
            <person name="Murat C."/>
            <person name="Nolan M."/>
            <person name="Ohm R."/>
            <person name="Pangilinan J."/>
            <person name="Pereira M."/>
            <person name="Perotto S."/>
            <person name="Peter M."/>
            <person name="Riley R."/>
            <person name="Sitrit Y."/>
            <person name="Stielow B."/>
            <person name="Szollosi G."/>
            <person name="Zifcakova L."/>
            <person name="Stursova M."/>
            <person name="Spatafora J.W."/>
            <person name="Tedersoo L."/>
            <person name="Vaario L.-M."/>
            <person name="Yamada A."/>
            <person name="Yan M."/>
            <person name="Wang P."/>
            <person name="Xu J."/>
            <person name="Bruns T."/>
            <person name="Baldrian P."/>
            <person name="Vilgalys R."/>
            <person name="Henrissat B."/>
            <person name="Grigoriev I.V."/>
            <person name="Hibbett D."/>
            <person name="Nagy L.G."/>
            <person name="Martin F.M."/>
        </authorList>
    </citation>
    <scope>NUCLEOTIDE SEQUENCE</scope>
    <source>
        <strain evidence="1">P2</strain>
    </source>
</reference>
<comment type="caution">
    <text evidence="1">The sequence shown here is derived from an EMBL/GenBank/DDBJ whole genome shotgun (WGS) entry which is preliminary data.</text>
</comment>
<dbReference type="EMBL" id="MU117962">
    <property type="protein sequence ID" value="KAF9653838.1"/>
    <property type="molecule type" value="Genomic_DNA"/>
</dbReference>
<name>A0ACB6ZWS8_THEGA</name>
<evidence type="ECO:0000313" key="2">
    <source>
        <dbReference type="Proteomes" id="UP000886501"/>
    </source>
</evidence>
<organism evidence="1 2">
    <name type="scientific">Thelephora ganbajun</name>
    <name type="common">Ganba fungus</name>
    <dbReference type="NCBI Taxonomy" id="370292"/>
    <lineage>
        <taxon>Eukaryota</taxon>
        <taxon>Fungi</taxon>
        <taxon>Dikarya</taxon>
        <taxon>Basidiomycota</taxon>
        <taxon>Agaricomycotina</taxon>
        <taxon>Agaricomycetes</taxon>
        <taxon>Thelephorales</taxon>
        <taxon>Thelephoraceae</taxon>
        <taxon>Thelephora</taxon>
    </lineage>
</organism>
<gene>
    <name evidence="1" type="ORF">BDM02DRAFT_3086498</name>
</gene>
<protein>
    <submittedName>
        <fullName evidence="1">Kinase-like protein</fullName>
    </submittedName>
</protein>
<proteinExistence type="predicted"/>
<accession>A0ACB6ZWS8</accession>
<dbReference type="Proteomes" id="UP000886501">
    <property type="component" value="Unassembled WGS sequence"/>
</dbReference>
<sequence length="860" mass="96102">MVEPAGKRKLTGFRRVRDASDLHPVTSRSRTGRRMDGNGTYLSPIRQLTTHLVDTYHICNPQFRYESTHNPRRVLTKPSKPAHNDGYDNEDYDYILYVNDWLGTDDGHKNFSLRYLILDILGQGTFGQVVKCQNMKTHEIVAVKVVKNKPAYFNQSMMEVTILELLNNQCDPNDEHHILRLRDSFIHRSHLCLVFELLSSNLYELIKQNQFQGLSTQLVKVFTAQLLDSLTVLKEARLIHCDLKPENILLKSLQSPQIKVIDFGSACHERQTVYTYIQSRFYRSPEVLLGIPYNAAIDMWSLGCIAVELFLGLPLFPGTSEYNQITRIVEMLGMPPHYMMDMGKQTNHFFDPYTDAFGHKKYRLKTLEQYSRERNANEQPGKQYFKATTLPDIINQAPMPNFKSSRHGTEMEKELNNRASFIDFCQGLLNLNPVERWTPQQARQHPFITGEKFTKPWSPHTQNPVPQPSPQHSIAPADPKRPYGGLVPSQPKGTRAFQDAASYNQHLAQHQAYTAQATAQANTFINRNPYITQPTGNGPPTFPTNQDKTGTGYSQFVPRRPLPINSNTSTQQQYLGPSSFPVPHNNQPPPPPISYYPNTNARTRAGNTGQMDNIPPALARLQHMNQDVIGRNALTPVLKRDDGIREWERRQTGKVAAAQPYPQLEYLHQQAELVASQGLSNWHPGPGGGNRYAGIGGSGQPPPTSGLAHAYHIPQTNPSLVVDEDRRDVVMSSVRNAARSDGPNTAFGTSSDAVTSPSQVYTSTTTTGNRYPTYPQSSQQSQTSSDISNLYVPMQPDQFVGYQGPSTQNQVANRIGGGGLGGGPPPLPPSFYPGGVNAPGQAQGGVKDARKQSNPDVWPR</sequence>
<evidence type="ECO:0000313" key="1">
    <source>
        <dbReference type="EMBL" id="KAF9653838.1"/>
    </source>
</evidence>
<reference evidence="1" key="2">
    <citation type="journal article" date="2020" name="Nat. Commun.">
        <title>Large-scale genome sequencing of mycorrhizal fungi provides insights into the early evolution of symbiotic traits.</title>
        <authorList>
            <person name="Miyauchi S."/>
            <person name="Kiss E."/>
            <person name="Kuo A."/>
            <person name="Drula E."/>
            <person name="Kohler A."/>
            <person name="Sanchez-Garcia M."/>
            <person name="Morin E."/>
            <person name="Andreopoulos B."/>
            <person name="Barry K.W."/>
            <person name="Bonito G."/>
            <person name="Buee M."/>
            <person name="Carver A."/>
            <person name="Chen C."/>
            <person name="Cichocki N."/>
            <person name="Clum A."/>
            <person name="Culley D."/>
            <person name="Crous P.W."/>
            <person name="Fauchery L."/>
            <person name="Girlanda M."/>
            <person name="Hayes R.D."/>
            <person name="Keri Z."/>
            <person name="LaButti K."/>
            <person name="Lipzen A."/>
            <person name="Lombard V."/>
            <person name="Magnuson J."/>
            <person name="Maillard F."/>
            <person name="Murat C."/>
            <person name="Nolan M."/>
            <person name="Ohm R.A."/>
            <person name="Pangilinan J."/>
            <person name="Pereira M.F."/>
            <person name="Perotto S."/>
            <person name="Peter M."/>
            <person name="Pfister S."/>
            <person name="Riley R."/>
            <person name="Sitrit Y."/>
            <person name="Stielow J.B."/>
            <person name="Szollosi G."/>
            <person name="Zifcakova L."/>
            <person name="Stursova M."/>
            <person name="Spatafora J.W."/>
            <person name="Tedersoo L."/>
            <person name="Vaario L.M."/>
            <person name="Yamada A."/>
            <person name="Yan M."/>
            <person name="Wang P."/>
            <person name="Xu J."/>
            <person name="Bruns T."/>
            <person name="Baldrian P."/>
            <person name="Vilgalys R."/>
            <person name="Dunand C."/>
            <person name="Henrissat B."/>
            <person name="Grigoriev I.V."/>
            <person name="Hibbett D."/>
            <person name="Nagy L.G."/>
            <person name="Martin F.M."/>
        </authorList>
    </citation>
    <scope>NUCLEOTIDE SEQUENCE</scope>
    <source>
        <strain evidence="1">P2</strain>
    </source>
</reference>